<protein>
    <submittedName>
        <fullName evidence="1">Uncharacterized protein</fullName>
    </submittedName>
</protein>
<dbReference type="Proteomes" id="UP000007797">
    <property type="component" value="Unassembled WGS sequence"/>
</dbReference>
<dbReference type="EMBL" id="GL883026">
    <property type="protein sequence ID" value="EGG15489.1"/>
    <property type="molecule type" value="Genomic_DNA"/>
</dbReference>
<dbReference type="RefSeq" id="XP_004354231.1">
    <property type="nucleotide sequence ID" value="XM_004354179.1"/>
</dbReference>
<reference evidence="2" key="1">
    <citation type="journal article" date="2011" name="Genome Res.">
        <title>Phylogeny-wide analysis of social amoeba genomes highlights ancient origins for complex intercellular communication.</title>
        <authorList>
            <person name="Heidel A.J."/>
            <person name="Lawal H.M."/>
            <person name="Felder M."/>
            <person name="Schilde C."/>
            <person name="Helps N.R."/>
            <person name="Tunggal B."/>
            <person name="Rivero F."/>
            <person name="John U."/>
            <person name="Schleicher M."/>
            <person name="Eichinger L."/>
            <person name="Platzer M."/>
            <person name="Noegel A.A."/>
            <person name="Schaap P."/>
            <person name="Gloeckner G."/>
        </authorList>
    </citation>
    <scope>NUCLEOTIDE SEQUENCE [LARGE SCALE GENOMIC DNA]</scope>
    <source>
        <strain evidence="2">SH3</strain>
    </source>
</reference>
<evidence type="ECO:0000313" key="1">
    <source>
        <dbReference type="EMBL" id="EGG15489.1"/>
    </source>
</evidence>
<dbReference type="AlphaFoldDB" id="F4Q9X0"/>
<proteinExistence type="predicted"/>
<dbReference type="GeneID" id="14867547"/>
<keyword evidence="2" id="KW-1185">Reference proteome</keyword>
<sequence>MQSDDPESLSIFLSFNIKSFLNITTVKISSLYTIVDYIQYGLNDLFLKHIDQLWSLMFTDGRYTNNSDHNKLNRIITIAIHFNNDRALKYLINRIRKEIGPFQTMVKVNYNHGYVKQGYEMDVLCLCSMVFNLLVQDNIIIESSDLMKRMVKTAVLVIGDVDIVRTLFKRYNRQFGHLYTERYPLGSTTPSKIFTLLQRMDDQQFINLYEVTRKLNGQTIDGTTYVAVQSMILNRPNITKHMCMSMGDQLRSSRIVGQDKGWNRHQLFKIHYVTTDLQKSNVGEINHIEMEFSSVIGKRCN</sequence>
<organism evidence="1 2">
    <name type="scientific">Cavenderia fasciculata</name>
    <name type="common">Slime mold</name>
    <name type="synonym">Dictyostelium fasciculatum</name>
    <dbReference type="NCBI Taxonomy" id="261658"/>
    <lineage>
        <taxon>Eukaryota</taxon>
        <taxon>Amoebozoa</taxon>
        <taxon>Evosea</taxon>
        <taxon>Eumycetozoa</taxon>
        <taxon>Dictyostelia</taxon>
        <taxon>Acytosteliales</taxon>
        <taxon>Cavenderiaceae</taxon>
        <taxon>Cavenderia</taxon>
    </lineage>
</organism>
<name>F4Q9X0_CACFS</name>
<gene>
    <name evidence="1" type="ORF">DFA_10329</name>
</gene>
<evidence type="ECO:0000313" key="2">
    <source>
        <dbReference type="Proteomes" id="UP000007797"/>
    </source>
</evidence>
<dbReference type="KEGG" id="dfa:DFA_10329"/>
<accession>F4Q9X0</accession>